<dbReference type="PANTHER" id="PTHR12203:SF35">
    <property type="entry name" value="PROTEIN O-GLUCOSYLTRANSFERASE 1"/>
    <property type="match status" value="1"/>
</dbReference>
<dbReference type="Pfam" id="PF05686">
    <property type="entry name" value="Glyco_transf_90"/>
    <property type="match status" value="1"/>
</dbReference>
<feature type="domain" description="Glycosyl transferase CAP10" evidence="2">
    <location>
        <begin position="92"/>
        <end position="320"/>
    </location>
</feature>
<name>A0A6L5XFT2_9BACT</name>
<evidence type="ECO:0000259" key="2">
    <source>
        <dbReference type="SMART" id="SM00672"/>
    </source>
</evidence>
<dbReference type="Proteomes" id="UP000483362">
    <property type="component" value="Unassembled WGS sequence"/>
</dbReference>
<evidence type="ECO:0000256" key="1">
    <source>
        <dbReference type="ARBA" id="ARBA00022679"/>
    </source>
</evidence>
<gene>
    <name evidence="3" type="ORF">FYJ29_11350</name>
</gene>
<comment type="caution">
    <text evidence="3">The sequence shown here is derived from an EMBL/GenBank/DDBJ whole genome shotgun (WGS) entry which is preliminary data.</text>
</comment>
<evidence type="ECO:0000313" key="4">
    <source>
        <dbReference type="Proteomes" id="UP000483362"/>
    </source>
</evidence>
<proteinExistence type="predicted"/>
<organism evidence="3 4">
    <name type="scientific">Sodaliphilus pleomorphus</name>
    <dbReference type="NCBI Taxonomy" id="2606626"/>
    <lineage>
        <taxon>Bacteria</taxon>
        <taxon>Pseudomonadati</taxon>
        <taxon>Bacteroidota</taxon>
        <taxon>Bacteroidia</taxon>
        <taxon>Bacteroidales</taxon>
        <taxon>Muribaculaceae</taxon>
        <taxon>Sodaliphilus</taxon>
    </lineage>
</organism>
<protein>
    <submittedName>
        <fullName evidence="3">Lipopolysaccharide biosynthesis protein</fullName>
    </submittedName>
</protein>
<dbReference type="InterPro" id="IPR006598">
    <property type="entry name" value="CAP10"/>
</dbReference>
<dbReference type="RefSeq" id="WP_154327516.1">
    <property type="nucleotide sequence ID" value="NZ_CP045696.1"/>
</dbReference>
<sequence length="326" mass="38564">MSFTELRKKIFNGKNPKFVYYAEAYAKLHLPRFVLRPRVEDLDRELARRPDRDHIVDRVNYYCKASAYPGTSHQQWLAQSTELCRQPLTHQKVYYLDSMWLARFFDPHLRWHLEEGDVDYVPQVPSIVKSRPIAGDNSRSTILKLDLVRHFIFVNDHTAWRDKQDRVVFRGKVSGKAPRIAFLQRWAQSPRVDAGSVDREQSQYSRPKLTLRDHLRFRYIMAIEGNDVASNLKWVMSSNSIAVMPRPTCETWFMEGRLKPDYHYIEVKPDFSDLEQRLDYYSSHPDQAQAIIAHAHEWVAQFRNARRERLIALLVLRKYFDAVAQL</sequence>
<dbReference type="PANTHER" id="PTHR12203">
    <property type="entry name" value="KDEL LYS-ASP-GLU-LEU CONTAINING - RELATED"/>
    <property type="match status" value="1"/>
</dbReference>
<reference evidence="3 4" key="1">
    <citation type="submission" date="2019-08" db="EMBL/GenBank/DDBJ databases">
        <title>In-depth cultivation of the pig gut microbiome towards novel bacterial diversity and tailored functional studies.</title>
        <authorList>
            <person name="Wylensek D."/>
            <person name="Hitch T.C.A."/>
            <person name="Clavel T."/>
        </authorList>
    </citation>
    <scope>NUCLEOTIDE SEQUENCE [LARGE SCALE GENOMIC DNA]</scope>
    <source>
        <strain evidence="3 4">Oil-RF-744-WCA-WT-10</strain>
    </source>
</reference>
<evidence type="ECO:0000313" key="3">
    <source>
        <dbReference type="EMBL" id="MSS18349.1"/>
    </source>
</evidence>
<dbReference type="GO" id="GO:0016740">
    <property type="term" value="F:transferase activity"/>
    <property type="evidence" value="ECO:0007669"/>
    <property type="project" value="UniProtKB-KW"/>
</dbReference>
<dbReference type="AlphaFoldDB" id="A0A6L5XFT2"/>
<dbReference type="EMBL" id="VULT01000019">
    <property type="protein sequence ID" value="MSS18349.1"/>
    <property type="molecule type" value="Genomic_DNA"/>
</dbReference>
<dbReference type="SMART" id="SM00672">
    <property type="entry name" value="CAP10"/>
    <property type="match status" value="1"/>
</dbReference>
<dbReference type="InterPro" id="IPR051091">
    <property type="entry name" value="O-Glucosyltr/Glycosyltrsf_90"/>
</dbReference>
<keyword evidence="1" id="KW-0808">Transferase</keyword>
<accession>A0A6L5XFT2</accession>
<keyword evidence="4" id="KW-1185">Reference proteome</keyword>